<evidence type="ECO:0000256" key="3">
    <source>
        <dbReference type="ARBA" id="ARBA00022679"/>
    </source>
</evidence>
<keyword evidence="6" id="KW-0238">DNA-binding</keyword>
<evidence type="ECO:0000259" key="8">
    <source>
        <dbReference type="Pfam" id="PF00136"/>
    </source>
</evidence>
<dbReference type="SUPFAM" id="SSF56672">
    <property type="entry name" value="DNA/RNA polymerases"/>
    <property type="match status" value="1"/>
</dbReference>
<feature type="domain" description="DNA-directed DNA polymerase family B multifunctional" evidence="8">
    <location>
        <begin position="294"/>
        <end position="573"/>
    </location>
</feature>
<dbReference type="SMART" id="SM00486">
    <property type="entry name" value="POLBc"/>
    <property type="match status" value="1"/>
</dbReference>
<dbReference type="PANTHER" id="PTHR10322:SF23">
    <property type="entry name" value="DNA POLYMERASE DELTA CATALYTIC SUBUNIT"/>
    <property type="match status" value="1"/>
</dbReference>
<dbReference type="PANTHER" id="PTHR10322">
    <property type="entry name" value="DNA POLYMERASE CATALYTIC SUBUNIT"/>
    <property type="match status" value="1"/>
</dbReference>
<dbReference type="EC" id="2.7.7.7" evidence="2"/>
<keyword evidence="4 9" id="KW-0548">Nucleotidyltransferase</keyword>
<dbReference type="Gene3D" id="1.10.287.690">
    <property type="entry name" value="Helix hairpin bin"/>
    <property type="match status" value="1"/>
</dbReference>
<organism evidence="9 10">
    <name type="scientific">Haloarcula rubra</name>
    <dbReference type="NCBI Taxonomy" id="2487747"/>
    <lineage>
        <taxon>Archaea</taxon>
        <taxon>Methanobacteriati</taxon>
        <taxon>Methanobacteriota</taxon>
        <taxon>Stenosarchaea group</taxon>
        <taxon>Halobacteria</taxon>
        <taxon>Halobacteriales</taxon>
        <taxon>Haloarculaceae</taxon>
        <taxon>Haloarcula</taxon>
    </lineage>
</organism>
<gene>
    <name evidence="9" type="ORF">EGH21_04570</name>
</gene>
<comment type="caution">
    <text evidence="9">The sequence shown here is derived from an EMBL/GenBank/DDBJ whole genome shotgun (WGS) entry which is preliminary data.</text>
</comment>
<dbReference type="InterPro" id="IPR006134">
    <property type="entry name" value="DNA-dir_DNA_pol_B_multi_dom"/>
</dbReference>
<keyword evidence="10" id="KW-1185">Reference proteome</keyword>
<evidence type="ECO:0000256" key="2">
    <source>
        <dbReference type="ARBA" id="ARBA00012417"/>
    </source>
</evidence>
<dbReference type="Pfam" id="PF00136">
    <property type="entry name" value="DNA_pol_B"/>
    <property type="match status" value="1"/>
</dbReference>
<dbReference type="InterPro" id="IPR050240">
    <property type="entry name" value="DNA_pol_type-B"/>
</dbReference>
<dbReference type="GO" id="GO:0003677">
    <property type="term" value="F:DNA binding"/>
    <property type="evidence" value="ECO:0007669"/>
    <property type="project" value="UniProtKB-KW"/>
</dbReference>
<dbReference type="InterPro" id="IPR043502">
    <property type="entry name" value="DNA/RNA_pol_sf"/>
</dbReference>
<evidence type="ECO:0000256" key="4">
    <source>
        <dbReference type="ARBA" id="ARBA00022695"/>
    </source>
</evidence>
<evidence type="ECO:0000256" key="1">
    <source>
        <dbReference type="ARBA" id="ARBA00005755"/>
    </source>
</evidence>
<evidence type="ECO:0000256" key="6">
    <source>
        <dbReference type="ARBA" id="ARBA00023125"/>
    </source>
</evidence>
<accession>A0AAW4PNI1</accession>
<reference evidence="9 10" key="1">
    <citation type="submission" date="2021-06" db="EMBL/GenBank/DDBJ databases">
        <title>Halomicroarcula sp. a new haloarchaeum isolated from saline soil.</title>
        <authorList>
            <person name="Duran-Viseras A."/>
            <person name="Sanchez-Porro C."/>
            <person name="Ventosa A."/>
        </authorList>
    </citation>
    <scope>NUCLEOTIDE SEQUENCE [LARGE SCALE GENOMIC DNA]</scope>
    <source>
        <strain evidence="9 10">F13</strain>
    </source>
</reference>
<dbReference type="Gene3D" id="3.90.1600.10">
    <property type="entry name" value="Palm domain of DNA polymerase"/>
    <property type="match status" value="1"/>
</dbReference>
<dbReference type="GO" id="GO:0003887">
    <property type="term" value="F:DNA-directed DNA polymerase activity"/>
    <property type="evidence" value="ECO:0007669"/>
    <property type="project" value="UniProtKB-KW"/>
</dbReference>
<keyword evidence="5 9" id="KW-0239">DNA-directed DNA polymerase</keyword>
<evidence type="ECO:0000313" key="9">
    <source>
        <dbReference type="EMBL" id="MBX0322306.1"/>
    </source>
</evidence>
<sequence>MAFAVAVTDECVRVWSRAAGEQASVREDRRYTPSLYAAAPEDVLTTLRERLAVDPKVADTGFERRFTSLRADDRDRVLRVDCERPDELRTLAREVRCVHEPDRWAPGTVRLYDVDLDPTARYCLTTGTSPVPEADLRSLSLSLPTAALADGDPTELCCDGQRLAETRPADEGAVLRALARRLAARDPDVLVLSSADLVPLLHDWADALGVDCHLGREAGYRRLAGANTYQSYGRVGHSPARYSVPGRAIVDRSNSFLWSEAGLPGLLDLVERSWLPLQALSRSSIGTVFTAIQIREARSRDVLVPWRAREPEAFKPARTLHDADRGGFTFEPDVGFHEDVVEVDFASLYPRIMCEYNLSPETVRCDCHDGDDVPGLGYSVCEDAGFVPSVLAPILDDRADLKATLAEADPDGEAHERLAARSDALKWILVTCFGYQGYRNSKFGRIECHEAINAYAREILLDAKRRLEAGGWRVLHGIVDSLWITPRVADPTPVADLTAAISEAVGIPLEHEDDFAWAAFVPQQTGRGGSLTSYVGKVADGERFKIRGLAARRRSTCDFVASAQRDLLRSLETVTATRRPSVTASVASWPDWSEAPSTPRTS</sequence>
<evidence type="ECO:0000313" key="10">
    <source>
        <dbReference type="Proteomes" id="UP001430377"/>
    </source>
</evidence>
<comment type="similarity">
    <text evidence="1">Belongs to the DNA polymerase type-B family.</text>
</comment>
<dbReference type="Proteomes" id="UP001430377">
    <property type="component" value="Unassembled WGS sequence"/>
</dbReference>
<keyword evidence="3 9" id="KW-0808">Transferase</keyword>
<dbReference type="RefSeq" id="WP_220617269.1">
    <property type="nucleotide sequence ID" value="NZ_RKLR01000001.1"/>
</dbReference>
<dbReference type="EMBL" id="RKLR01000001">
    <property type="protein sequence ID" value="MBX0322306.1"/>
    <property type="molecule type" value="Genomic_DNA"/>
</dbReference>
<protein>
    <recommendedName>
        <fullName evidence="2">DNA-directed DNA polymerase</fullName>
        <ecNumber evidence="2">2.7.7.7</ecNumber>
    </recommendedName>
</protein>
<name>A0AAW4PNI1_9EURY</name>
<dbReference type="NCBIfam" id="NF004418">
    <property type="entry name" value="PRK05761.1-4"/>
    <property type="match status" value="1"/>
</dbReference>
<evidence type="ECO:0000256" key="5">
    <source>
        <dbReference type="ARBA" id="ARBA00022932"/>
    </source>
</evidence>
<comment type="catalytic activity">
    <reaction evidence="7">
        <text>DNA(n) + a 2'-deoxyribonucleoside 5'-triphosphate = DNA(n+1) + diphosphate</text>
        <dbReference type="Rhea" id="RHEA:22508"/>
        <dbReference type="Rhea" id="RHEA-COMP:17339"/>
        <dbReference type="Rhea" id="RHEA-COMP:17340"/>
        <dbReference type="ChEBI" id="CHEBI:33019"/>
        <dbReference type="ChEBI" id="CHEBI:61560"/>
        <dbReference type="ChEBI" id="CHEBI:173112"/>
        <dbReference type="EC" id="2.7.7.7"/>
    </reaction>
</comment>
<dbReference type="InterPro" id="IPR006172">
    <property type="entry name" value="DNA-dir_DNA_pol_B"/>
</dbReference>
<evidence type="ECO:0000256" key="7">
    <source>
        <dbReference type="ARBA" id="ARBA00049244"/>
    </source>
</evidence>
<dbReference type="GO" id="GO:0000166">
    <property type="term" value="F:nucleotide binding"/>
    <property type="evidence" value="ECO:0007669"/>
    <property type="project" value="InterPro"/>
</dbReference>
<dbReference type="InterPro" id="IPR023211">
    <property type="entry name" value="DNA_pol_palm_dom_sf"/>
</dbReference>
<dbReference type="AlphaFoldDB" id="A0AAW4PNI1"/>
<proteinExistence type="inferred from homology"/>